<dbReference type="EMBL" id="CP066690">
    <property type="protein sequence ID" value="QQG45521.1"/>
    <property type="molecule type" value="Genomic_DNA"/>
</dbReference>
<organism evidence="2 3">
    <name type="scientific">Candidatus Sungiibacteriota bacterium</name>
    <dbReference type="NCBI Taxonomy" id="2750080"/>
    <lineage>
        <taxon>Bacteria</taxon>
        <taxon>Candidatus Sungiibacteriota</taxon>
    </lineage>
</organism>
<keyword evidence="1" id="KW-0472">Membrane</keyword>
<evidence type="ECO:0000256" key="1">
    <source>
        <dbReference type="SAM" id="Phobius"/>
    </source>
</evidence>
<name>A0A7T5RJX1_9BACT</name>
<dbReference type="AlphaFoldDB" id="A0A7T5RJX1"/>
<dbReference type="Proteomes" id="UP000595618">
    <property type="component" value="Chromosome"/>
</dbReference>
<sequence length="65" mass="6630">MGNLVGPIVVAGAGGAALWKVLGFSLGVGSMAITTVTALAVPVAGVLGLVWLVSKARRRENRDRE</sequence>
<evidence type="ECO:0000313" key="2">
    <source>
        <dbReference type="EMBL" id="QQG45521.1"/>
    </source>
</evidence>
<reference evidence="2 3" key="1">
    <citation type="submission" date="2020-07" db="EMBL/GenBank/DDBJ databases">
        <title>Huge and variable diversity of episymbiotic CPR bacteria and DPANN archaea in groundwater ecosystems.</title>
        <authorList>
            <person name="He C.Y."/>
            <person name="Keren R."/>
            <person name="Whittaker M."/>
            <person name="Farag I.F."/>
            <person name="Doudna J."/>
            <person name="Cate J.H.D."/>
            <person name="Banfield J.F."/>
        </authorList>
    </citation>
    <scope>NUCLEOTIDE SEQUENCE [LARGE SCALE GENOMIC DNA]</scope>
    <source>
        <strain evidence="2">NC_groundwater_541_Ag_S-0.1um_46_50</strain>
    </source>
</reference>
<keyword evidence="1" id="KW-0812">Transmembrane</keyword>
<accession>A0A7T5RJX1</accession>
<evidence type="ECO:0000313" key="3">
    <source>
        <dbReference type="Proteomes" id="UP000595618"/>
    </source>
</evidence>
<proteinExistence type="predicted"/>
<gene>
    <name evidence="2" type="ORF">HYW89_01110</name>
</gene>
<keyword evidence="1" id="KW-1133">Transmembrane helix</keyword>
<protein>
    <submittedName>
        <fullName evidence="2">Uncharacterized protein</fullName>
    </submittedName>
</protein>
<feature type="transmembrane region" description="Helical" evidence="1">
    <location>
        <begin position="31"/>
        <end position="54"/>
    </location>
</feature>